<dbReference type="SMART" id="SM00342">
    <property type="entry name" value="HTH_ARAC"/>
    <property type="match status" value="1"/>
</dbReference>
<dbReference type="GO" id="GO:0003700">
    <property type="term" value="F:DNA-binding transcription factor activity"/>
    <property type="evidence" value="ECO:0007669"/>
    <property type="project" value="InterPro"/>
</dbReference>
<dbReference type="Gene3D" id="1.10.10.60">
    <property type="entry name" value="Homeodomain-like"/>
    <property type="match status" value="2"/>
</dbReference>
<proteinExistence type="predicted"/>
<evidence type="ECO:0000313" key="6">
    <source>
        <dbReference type="Proteomes" id="UP000199050"/>
    </source>
</evidence>
<evidence type="ECO:0000259" key="4">
    <source>
        <dbReference type="PROSITE" id="PS01124"/>
    </source>
</evidence>
<dbReference type="PROSITE" id="PS01124">
    <property type="entry name" value="HTH_ARAC_FAMILY_2"/>
    <property type="match status" value="1"/>
</dbReference>
<dbReference type="InterPro" id="IPR011256">
    <property type="entry name" value="Reg_factor_effector_dom_sf"/>
</dbReference>
<dbReference type="EMBL" id="FNDX01000016">
    <property type="protein sequence ID" value="SDJ38453.1"/>
    <property type="molecule type" value="Genomic_DNA"/>
</dbReference>
<evidence type="ECO:0000256" key="3">
    <source>
        <dbReference type="ARBA" id="ARBA00023163"/>
    </source>
</evidence>
<dbReference type="GO" id="GO:0043565">
    <property type="term" value="F:sequence-specific DNA binding"/>
    <property type="evidence" value="ECO:0007669"/>
    <property type="project" value="InterPro"/>
</dbReference>
<feature type="domain" description="HTH araC/xylS-type" evidence="4">
    <location>
        <begin position="10"/>
        <end position="108"/>
    </location>
</feature>
<dbReference type="InterPro" id="IPR018062">
    <property type="entry name" value="HTH_AraC-typ_CS"/>
</dbReference>
<keyword evidence="1" id="KW-0805">Transcription regulation</keyword>
<dbReference type="PANTHER" id="PTHR47504">
    <property type="entry name" value="RIGHT ORIGIN-BINDING PROTEIN"/>
    <property type="match status" value="1"/>
</dbReference>
<dbReference type="InterPro" id="IPR018060">
    <property type="entry name" value="HTH_AraC"/>
</dbReference>
<name>A0A1G8TAE3_9BACL</name>
<dbReference type="InterPro" id="IPR009057">
    <property type="entry name" value="Homeodomain-like_sf"/>
</dbReference>
<dbReference type="PANTHER" id="PTHR47504:SF5">
    <property type="entry name" value="RIGHT ORIGIN-BINDING PROTEIN"/>
    <property type="match status" value="1"/>
</dbReference>
<sequence length="296" mass="34301">MDHYLLETINRTTDFIEEHLLEPLCLDDISEHVNVSKFHLLRIWKGSTSTGLMEYVRRRRIAQSLGDLLNQRASIEFIADKYGFSCERTYNRSFKEEYGLTPAKWRKSPSQLSILDRFNAEFMSRAGEGLVFFRSISVVPSFSIAGPEYTLKDGRSADAVDAARLGVDFFTLDRQRILSPVQKDVYIGFTAVPEPFRGLTFYQPSLQISHSSIVPPDMNVRHTKPHKYGVFTYIGLHRPEEISAESLSEIWRYIFEIWMPTVQFELEEKFSYESVNYAKGNRHYCECDLYFPIAGL</sequence>
<dbReference type="OrthoDB" id="45544at2"/>
<evidence type="ECO:0000256" key="2">
    <source>
        <dbReference type="ARBA" id="ARBA00023125"/>
    </source>
</evidence>
<evidence type="ECO:0000313" key="5">
    <source>
        <dbReference type="EMBL" id="SDJ38453.1"/>
    </source>
</evidence>
<dbReference type="RefSeq" id="WP_090715314.1">
    <property type="nucleotide sequence ID" value="NZ_CBCSKY010000026.1"/>
</dbReference>
<keyword evidence="2" id="KW-0238">DNA-binding</keyword>
<protein>
    <submittedName>
        <fullName evidence="5">AraC family transcriptional regulator</fullName>
    </submittedName>
</protein>
<dbReference type="AlphaFoldDB" id="A0A1G8TAE3"/>
<dbReference type="SUPFAM" id="SSF55136">
    <property type="entry name" value="Probable bacterial effector-binding domain"/>
    <property type="match status" value="1"/>
</dbReference>
<keyword evidence="3" id="KW-0804">Transcription</keyword>
<dbReference type="Proteomes" id="UP000199050">
    <property type="component" value="Unassembled WGS sequence"/>
</dbReference>
<gene>
    <name evidence="5" type="ORF">SAMN05216192_11656</name>
</gene>
<evidence type="ECO:0000256" key="1">
    <source>
        <dbReference type="ARBA" id="ARBA00023015"/>
    </source>
</evidence>
<reference evidence="6" key="1">
    <citation type="submission" date="2016-10" db="EMBL/GenBank/DDBJ databases">
        <authorList>
            <person name="Varghese N."/>
            <person name="Submissions S."/>
        </authorList>
    </citation>
    <scope>NUCLEOTIDE SEQUENCE [LARGE SCALE GENOMIC DNA]</scope>
    <source>
        <strain evidence="6">CGMCC 1.11012</strain>
    </source>
</reference>
<dbReference type="STRING" id="1174501.SAMN05216192_11656"/>
<accession>A0A1G8TAE3</accession>
<organism evidence="5 6">
    <name type="scientific">Paenibacillus typhae</name>
    <dbReference type="NCBI Taxonomy" id="1174501"/>
    <lineage>
        <taxon>Bacteria</taxon>
        <taxon>Bacillati</taxon>
        <taxon>Bacillota</taxon>
        <taxon>Bacilli</taxon>
        <taxon>Bacillales</taxon>
        <taxon>Paenibacillaceae</taxon>
        <taxon>Paenibacillus</taxon>
    </lineage>
</organism>
<dbReference type="SUPFAM" id="SSF46689">
    <property type="entry name" value="Homeodomain-like"/>
    <property type="match status" value="2"/>
</dbReference>
<dbReference type="InterPro" id="IPR050959">
    <property type="entry name" value="MarA-like"/>
</dbReference>
<dbReference type="Pfam" id="PF12833">
    <property type="entry name" value="HTH_18"/>
    <property type="match status" value="1"/>
</dbReference>
<dbReference type="PROSITE" id="PS00041">
    <property type="entry name" value="HTH_ARAC_FAMILY_1"/>
    <property type="match status" value="1"/>
</dbReference>
<keyword evidence="6" id="KW-1185">Reference proteome</keyword>
<dbReference type="Gene3D" id="3.20.80.10">
    <property type="entry name" value="Regulatory factor, effector binding domain"/>
    <property type="match status" value="1"/>
</dbReference>